<name>A0A101HZM6_UNCT6</name>
<dbReference type="InterPro" id="IPR001295">
    <property type="entry name" value="Dihydroorotate_DH_CS"/>
</dbReference>
<feature type="binding site" evidence="9">
    <location>
        <position position="27"/>
    </location>
    <ligand>
        <name>FMN</name>
        <dbReference type="ChEBI" id="CHEBI:58210"/>
    </ligand>
</feature>
<dbReference type="InterPro" id="IPR013785">
    <property type="entry name" value="Aldolase_TIM"/>
</dbReference>
<evidence type="ECO:0000313" key="12">
    <source>
        <dbReference type="Proteomes" id="UP000053467"/>
    </source>
</evidence>
<feature type="binding site" evidence="9">
    <location>
        <position position="223"/>
    </location>
    <ligand>
        <name>FMN</name>
        <dbReference type="ChEBI" id="CHEBI:58210"/>
    </ligand>
</feature>
<comment type="caution">
    <text evidence="9">Lacks conserved residue(s) required for the propagation of feature annotation.</text>
</comment>
<comment type="caution">
    <text evidence="11">The sequence shown here is derived from an EMBL/GenBank/DDBJ whole genome shotgun (WGS) entry which is preliminary data.</text>
</comment>
<organism evidence="11 12">
    <name type="scientific">candidate division TA06 bacterium 34_109</name>
    <dbReference type="NCBI Taxonomy" id="1635277"/>
    <lineage>
        <taxon>Bacteria</taxon>
        <taxon>Bacteria division TA06</taxon>
    </lineage>
</organism>
<evidence type="ECO:0000256" key="6">
    <source>
        <dbReference type="ARBA" id="ARBA00022643"/>
    </source>
</evidence>
<feature type="binding site" evidence="9">
    <location>
        <begin position="271"/>
        <end position="272"/>
    </location>
    <ligand>
        <name>FMN</name>
        <dbReference type="ChEBI" id="CHEBI:58210"/>
    </ligand>
</feature>
<dbReference type="PIRSF" id="PIRSF000164">
    <property type="entry name" value="DHO_oxidase"/>
    <property type="match status" value="1"/>
</dbReference>
<keyword evidence="6 9" id="KW-0288">FMN</keyword>
<evidence type="ECO:0000256" key="4">
    <source>
        <dbReference type="ARBA" id="ARBA00022490"/>
    </source>
</evidence>
<comment type="catalytic activity">
    <reaction evidence="9">
        <text>(S)-dihydroorotate + A = orotate + AH2</text>
        <dbReference type="Rhea" id="RHEA:18073"/>
        <dbReference type="ChEBI" id="CHEBI:13193"/>
        <dbReference type="ChEBI" id="CHEBI:17499"/>
        <dbReference type="ChEBI" id="CHEBI:30839"/>
        <dbReference type="ChEBI" id="CHEBI:30864"/>
    </reaction>
</comment>
<keyword evidence="8 9" id="KW-0560">Oxidoreductase</keyword>
<dbReference type="InterPro" id="IPR012135">
    <property type="entry name" value="Dihydroorotate_DH_1_2"/>
</dbReference>
<dbReference type="Gene3D" id="3.20.20.70">
    <property type="entry name" value="Aldolase class I"/>
    <property type="match status" value="1"/>
</dbReference>
<feature type="active site" description="Nucleophile" evidence="9">
    <location>
        <position position="136"/>
    </location>
</feature>
<feature type="binding site" evidence="9">
    <location>
        <position position="51"/>
    </location>
    <ligand>
        <name>substrate</name>
    </ligand>
</feature>
<accession>A0A101HZM6</accession>
<dbReference type="GO" id="GO:0005737">
    <property type="term" value="C:cytoplasm"/>
    <property type="evidence" value="ECO:0007669"/>
    <property type="project" value="UniProtKB-SubCell"/>
</dbReference>
<comment type="function">
    <text evidence="9">Catalyzes the conversion of dihydroorotate to orotate.</text>
</comment>
<evidence type="ECO:0000256" key="7">
    <source>
        <dbReference type="ARBA" id="ARBA00022975"/>
    </source>
</evidence>
<dbReference type="EC" id="1.3.-.-" evidence="9"/>
<keyword evidence="4 9" id="KW-0963">Cytoplasm</keyword>
<reference evidence="12" key="1">
    <citation type="journal article" date="2015" name="MBio">
        <title>Genome-Resolved Metagenomic Analysis Reveals Roles for Candidate Phyla and Other Microbial Community Members in Biogeochemical Transformations in Oil Reservoirs.</title>
        <authorList>
            <person name="Hu P."/>
            <person name="Tom L."/>
            <person name="Singh A."/>
            <person name="Thomas B.C."/>
            <person name="Baker B.J."/>
            <person name="Piceno Y.M."/>
            <person name="Andersen G.L."/>
            <person name="Banfield J.F."/>
        </authorList>
    </citation>
    <scope>NUCLEOTIDE SEQUENCE [LARGE SCALE GENOMIC DNA]</scope>
</reference>
<gene>
    <name evidence="9" type="primary">pyrD</name>
    <name evidence="11" type="ORF">XE03_1571</name>
</gene>
<evidence type="ECO:0000256" key="1">
    <source>
        <dbReference type="ARBA" id="ARBA00004496"/>
    </source>
</evidence>
<evidence type="ECO:0000256" key="2">
    <source>
        <dbReference type="ARBA" id="ARBA00004725"/>
    </source>
</evidence>
<feature type="binding site" evidence="9">
    <location>
        <begin position="51"/>
        <end position="52"/>
    </location>
    <ligand>
        <name>FMN</name>
        <dbReference type="ChEBI" id="CHEBI:58210"/>
    </ligand>
</feature>
<feature type="binding site" evidence="9">
    <location>
        <position position="171"/>
    </location>
    <ligand>
        <name>FMN</name>
        <dbReference type="ChEBI" id="CHEBI:58210"/>
    </ligand>
</feature>
<dbReference type="UniPathway" id="UPA00070"/>
<feature type="binding site" evidence="9">
    <location>
        <begin position="249"/>
        <end position="250"/>
    </location>
    <ligand>
        <name>FMN</name>
        <dbReference type="ChEBI" id="CHEBI:58210"/>
    </ligand>
</feature>
<feature type="binding site" evidence="9">
    <location>
        <begin position="75"/>
        <end position="79"/>
    </location>
    <ligand>
        <name>substrate</name>
    </ligand>
</feature>
<proteinExistence type="inferred from homology"/>
<feature type="binding site" evidence="9">
    <location>
        <position position="133"/>
    </location>
    <ligand>
        <name>substrate</name>
    </ligand>
</feature>
<feature type="binding site" evidence="9">
    <location>
        <position position="105"/>
    </location>
    <ligand>
        <name>FMN</name>
        <dbReference type="ChEBI" id="CHEBI:58210"/>
    </ligand>
</feature>
<evidence type="ECO:0000256" key="9">
    <source>
        <dbReference type="HAMAP-Rule" id="MF_00224"/>
    </source>
</evidence>
<evidence type="ECO:0000256" key="8">
    <source>
        <dbReference type="ARBA" id="ARBA00023002"/>
    </source>
</evidence>
<dbReference type="InterPro" id="IPR024920">
    <property type="entry name" value="Dihydroorotate_DH_1"/>
</dbReference>
<dbReference type="AlphaFoldDB" id="A0A101HZM6"/>
<dbReference type="GO" id="GO:0006207">
    <property type="term" value="P:'de novo' pyrimidine nucleobase biosynthetic process"/>
    <property type="evidence" value="ECO:0007669"/>
    <property type="project" value="InterPro"/>
</dbReference>
<dbReference type="GO" id="GO:0044205">
    <property type="term" value="P:'de novo' UMP biosynthetic process"/>
    <property type="evidence" value="ECO:0007669"/>
    <property type="project" value="UniProtKB-UniRule"/>
</dbReference>
<dbReference type="NCBIfam" id="NF005574">
    <property type="entry name" value="PRK07259.1"/>
    <property type="match status" value="1"/>
</dbReference>
<protein>
    <recommendedName>
        <fullName evidence="9">Dihydroorotate dehydrogenase</fullName>
        <shortName evidence="9">DHOD</shortName>
        <shortName evidence="9">DHODase</shortName>
        <shortName evidence="9">DHOdehase</shortName>
        <ecNumber evidence="9">1.3.-.-</ecNumber>
    </recommendedName>
</protein>
<feature type="binding site" evidence="9">
    <location>
        <position position="133"/>
    </location>
    <ligand>
        <name>FMN</name>
        <dbReference type="ChEBI" id="CHEBI:58210"/>
    </ligand>
</feature>
<comment type="pathway">
    <text evidence="2 9">Pyrimidine metabolism; UMP biosynthesis via de novo pathway.</text>
</comment>
<dbReference type="SUPFAM" id="SSF51395">
    <property type="entry name" value="FMN-linked oxidoreductases"/>
    <property type="match status" value="1"/>
</dbReference>
<keyword evidence="5 9" id="KW-0285">Flavoprotein</keyword>
<dbReference type="EMBL" id="LGGX01000022">
    <property type="protein sequence ID" value="KUK86316.1"/>
    <property type="molecule type" value="Genomic_DNA"/>
</dbReference>
<feature type="binding site" evidence="9">
    <location>
        <begin position="198"/>
        <end position="199"/>
    </location>
    <ligand>
        <name>substrate</name>
    </ligand>
</feature>
<dbReference type="HAMAP" id="MF_00224">
    <property type="entry name" value="DHO_dh_type1"/>
    <property type="match status" value="1"/>
</dbReference>
<dbReference type="InterPro" id="IPR050074">
    <property type="entry name" value="DHO_dehydrogenase"/>
</dbReference>
<evidence type="ECO:0000256" key="3">
    <source>
        <dbReference type="ARBA" id="ARBA00008008"/>
    </source>
</evidence>
<feature type="domain" description="Dihydroorotate dehydrogenase catalytic" evidence="10">
    <location>
        <begin position="11"/>
        <end position="292"/>
    </location>
</feature>
<evidence type="ECO:0000313" key="11">
    <source>
        <dbReference type="EMBL" id="KUK86316.1"/>
    </source>
</evidence>
<evidence type="ECO:0000259" key="10">
    <source>
        <dbReference type="Pfam" id="PF01180"/>
    </source>
</evidence>
<keyword evidence="7 9" id="KW-0665">Pyrimidine biosynthesis</keyword>
<dbReference type="Proteomes" id="UP000053467">
    <property type="component" value="Unassembled WGS sequence"/>
</dbReference>
<dbReference type="PANTHER" id="PTHR48109">
    <property type="entry name" value="DIHYDROOROTATE DEHYDROGENASE (QUINONE), MITOCHONDRIAL-RELATED"/>
    <property type="match status" value="1"/>
</dbReference>
<comment type="cofactor">
    <cofactor evidence="9">
        <name>FMN</name>
        <dbReference type="ChEBI" id="CHEBI:58210"/>
    </cofactor>
    <text evidence="9">Binds 1 FMN per subunit.</text>
</comment>
<dbReference type="GO" id="GO:0004152">
    <property type="term" value="F:dihydroorotate dehydrogenase activity"/>
    <property type="evidence" value="ECO:0007669"/>
    <property type="project" value="UniProtKB-UniRule"/>
</dbReference>
<sequence length="311" mass="34610">MEKGLFMIDMRVKIGKTTLKTPIIGASGCSGWGVELSKFNDFEKIGGFVTKSITLKKKVGNQNPRIREVYGGILNSIGLENNGVEYFIENILPQIKNYRCAKFLNLAPFSKDDLVSMIKTLDSNEGFDGYEVNISCPNISNKKVNFNSSFDDSKKLLKGIRKLTEKTLLLKLSPSYEESFKIAKFAEREGFDGISFTNTYIGTLVDVEKREFVFKNIQAGFSGPAIKPLSLFNVYKMVKSVKIPVIGIGGITTLNDLLEFLVIGATACQIGTGVLVNPGILEELSKSLEEYMKERKIKKIKEIIGSIKERL</sequence>
<dbReference type="PROSITE" id="PS00911">
    <property type="entry name" value="DHODEHASE_1"/>
    <property type="match status" value="1"/>
</dbReference>
<dbReference type="PANTHER" id="PTHR48109:SF1">
    <property type="entry name" value="DIHYDROOROTATE DEHYDROGENASE (FUMARATE)"/>
    <property type="match status" value="1"/>
</dbReference>
<dbReference type="Pfam" id="PF01180">
    <property type="entry name" value="DHO_dh"/>
    <property type="match status" value="1"/>
</dbReference>
<comment type="subcellular location">
    <subcellularLocation>
        <location evidence="1 9">Cytoplasm</location>
    </subcellularLocation>
</comment>
<evidence type="ECO:0000256" key="5">
    <source>
        <dbReference type="ARBA" id="ARBA00022630"/>
    </source>
</evidence>
<dbReference type="InterPro" id="IPR005720">
    <property type="entry name" value="Dihydroorotate_DH_cat"/>
</dbReference>
<comment type="similarity">
    <text evidence="3 9">Belongs to the dihydroorotate dehydrogenase family. Type 1 subfamily.</text>
</comment>